<sequence>MPVSLAPLHIALVSTSLGRVEDTQSLHVVELARELGRQGHRVSLYTRRHDDAARDRTRLGQGATIHYLTAGPARPLRDDEVLPYLREFGTELARRLAGTRPDLVHAHGWTGGLAAHAAVEGTGLPLVQSFHGLGIAARRDGLAPHPARERLERVLGRTADTIHACSADEADDLVRMGVPRRAIRTVPYAVDGERFRETGPTMPRGDRARLVAVCSDLACGGLDTAIRALVHVPDAELVIAGGPSRDDLENDPVVHRLRLLAKEVHVDDRVIFLGRLPRKDVPKLLRSARLALSLAPHRPSALAALEAMACGVPVVATPVGGNADTVLDGVTGLHVPARRPAQIGRAIRRLLAEPTTVAGFAIAAADRAHSRYSVERIAAETARAYARLLPDPEPEVEVDGETDVDAPREPVGATA</sequence>
<evidence type="ECO:0000259" key="4">
    <source>
        <dbReference type="Pfam" id="PF00534"/>
    </source>
</evidence>
<evidence type="ECO:0000313" key="7">
    <source>
        <dbReference type="Proteomes" id="UP000251891"/>
    </source>
</evidence>
<protein>
    <submittedName>
        <fullName evidence="6">Group 1 glycosyl transferase</fullName>
    </submittedName>
</protein>
<dbReference type="InterPro" id="IPR001296">
    <property type="entry name" value="Glyco_trans_1"/>
</dbReference>
<dbReference type="OrthoDB" id="9810929at2"/>
<feature type="domain" description="Glycosyltransferase subfamily 4-like N-terminal" evidence="5">
    <location>
        <begin position="26"/>
        <end position="194"/>
    </location>
</feature>
<proteinExistence type="predicted"/>
<evidence type="ECO:0000259" key="5">
    <source>
        <dbReference type="Pfam" id="PF13439"/>
    </source>
</evidence>
<dbReference type="InterPro" id="IPR028098">
    <property type="entry name" value="Glyco_trans_4-like_N"/>
</dbReference>
<reference evidence="6 7" key="1">
    <citation type="submission" date="2018-06" db="EMBL/GenBank/DDBJ databases">
        <title>Actinomadura craniellae sp. nov. isolated from marine sponge Craniella sp.</title>
        <authorList>
            <person name="Li L."/>
            <person name="Xu Q.H."/>
            <person name="Lin H.W."/>
            <person name="Lu Y.H."/>
        </authorList>
    </citation>
    <scope>NUCLEOTIDE SEQUENCE [LARGE SCALE GENOMIC DNA]</scope>
    <source>
        <strain evidence="6 7">LHW63021</strain>
    </source>
</reference>
<dbReference type="RefSeq" id="WP_111862680.1">
    <property type="nucleotide sequence ID" value="NZ_QLYX01000001.1"/>
</dbReference>
<dbReference type="AlphaFoldDB" id="A0A365HC66"/>
<dbReference type="GO" id="GO:0016757">
    <property type="term" value="F:glycosyltransferase activity"/>
    <property type="evidence" value="ECO:0007669"/>
    <property type="project" value="UniProtKB-KW"/>
</dbReference>
<dbReference type="PANTHER" id="PTHR12526:SF635">
    <property type="entry name" value="GLYCOSYL TRANSFERASE GROUP 1"/>
    <property type="match status" value="1"/>
</dbReference>
<keyword evidence="2 6" id="KW-0808">Transferase</keyword>
<evidence type="ECO:0000256" key="3">
    <source>
        <dbReference type="SAM" id="MobiDB-lite"/>
    </source>
</evidence>
<accession>A0A365HC66</accession>
<feature type="domain" description="Glycosyl transferase family 1" evidence="4">
    <location>
        <begin position="221"/>
        <end position="356"/>
    </location>
</feature>
<organism evidence="6 7">
    <name type="scientific">Actinomadura craniellae</name>
    <dbReference type="NCBI Taxonomy" id="2231787"/>
    <lineage>
        <taxon>Bacteria</taxon>
        <taxon>Bacillati</taxon>
        <taxon>Actinomycetota</taxon>
        <taxon>Actinomycetes</taxon>
        <taxon>Streptosporangiales</taxon>
        <taxon>Thermomonosporaceae</taxon>
        <taxon>Actinomadura</taxon>
    </lineage>
</organism>
<evidence type="ECO:0000313" key="6">
    <source>
        <dbReference type="EMBL" id="RAY16629.1"/>
    </source>
</evidence>
<dbReference type="PANTHER" id="PTHR12526">
    <property type="entry name" value="GLYCOSYLTRANSFERASE"/>
    <property type="match status" value="1"/>
</dbReference>
<dbReference type="Proteomes" id="UP000251891">
    <property type="component" value="Unassembled WGS sequence"/>
</dbReference>
<feature type="compositionally biased region" description="Acidic residues" evidence="3">
    <location>
        <begin position="392"/>
        <end position="404"/>
    </location>
</feature>
<name>A0A365HC66_9ACTN</name>
<evidence type="ECO:0000256" key="2">
    <source>
        <dbReference type="ARBA" id="ARBA00022679"/>
    </source>
</evidence>
<dbReference type="Pfam" id="PF13439">
    <property type="entry name" value="Glyco_transf_4"/>
    <property type="match status" value="1"/>
</dbReference>
<dbReference type="Gene3D" id="3.40.50.2000">
    <property type="entry name" value="Glycogen Phosphorylase B"/>
    <property type="match status" value="2"/>
</dbReference>
<dbReference type="Pfam" id="PF00534">
    <property type="entry name" value="Glycos_transf_1"/>
    <property type="match status" value="1"/>
</dbReference>
<comment type="caution">
    <text evidence="6">The sequence shown here is derived from an EMBL/GenBank/DDBJ whole genome shotgun (WGS) entry which is preliminary data.</text>
</comment>
<gene>
    <name evidence="6" type="ORF">DPM19_00100</name>
</gene>
<keyword evidence="1" id="KW-0328">Glycosyltransferase</keyword>
<keyword evidence="7" id="KW-1185">Reference proteome</keyword>
<feature type="region of interest" description="Disordered" evidence="3">
    <location>
        <begin position="390"/>
        <end position="415"/>
    </location>
</feature>
<evidence type="ECO:0000256" key="1">
    <source>
        <dbReference type="ARBA" id="ARBA00022676"/>
    </source>
</evidence>
<dbReference type="SUPFAM" id="SSF53756">
    <property type="entry name" value="UDP-Glycosyltransferase/glycogen phosphorylase"/>
    <property type="match status" value="1"/>
</dbReference>
<dbReference type="EMBL" id="QLYX01000001">
    <property type="protein sequence ID" value="RAY16629.1"/>
    <property type="molecule type" value="Genomic_DNA"/>
</dbReference>